<proteinExistence type="predicted"/>
<name>A0A4Y2KEP0_ARAVE</name>
<keyword evidence="2" id="KW-1185">Reference proteome</keyword>
<dbReference type="AlphaFoldDB" id="A0A4Y2KEP0"/>
<reference evidence="1 2" key="1">
    <citation type="journal article" date="2019" name="Sci. Rep.">
        <title>Orb-weaving spider Araneus ventricosus genome elucidates the spidroin gene catalogue.</title>
        <authorList>
            <person name="Kono N."/>
            <person name="Nakamura H."/>
            <person name="Ohtoshi R."/>
            <person name="Moran D.A.P."/>
            <person name="Shinohara A."/>
            <person name="Yoshida Y."/>
            <person name="Fujiwara M."/>
            <person name="Mori M."/>
            <person name="Tomita M."/>
            <person name="Arakawa K."/>
        </authorList>
    </citation>
    <scope>NUCLEOTIDE SEQUENCE [LARGE SCALE GENOMIC DNA]</scope>
</reference>
<evidence type="ECO:0000313" key="1">
    <source>
        <dbReference type="EMBL" id="GBN00439.1"/>
    </source>
</evidence>
<evidence type="ECO:0000313" key="2">
    <source>
        <dbReference type="Proteomes" id="UP000499080"/>
    </source>
</evidence>
<dbReference type="Proteomes" id="UP000499080">
    <property type="component" value="Unassembled WGS sequence"/>
</dbReference>
<sequence length="100" mass="11768">MSSNRVFKRLRTRRERFLLSPALQPATSPDWPSRHLQQAYLNRLRPLLPIPAPASLGSRPRCLSKLDCENYRTSEDPKCFLFQSLVLTYERHRSYRFGGF</sequence>
<gene>
    <name evidence="1" type="ORF">AVEN_123033_1</name>
</gene>
<accession>A0A4Y2KEP0</accession>
<protein>
    <submittedName>
        <fullName evidence="1">Uncharacterized protein</fullName>
    </submittedName>
</protein>
<comment type="caution">
    <text evidence="1">The sequence shown here is derived from an EMBL/GenBank/DDBJ whole genome shotgun (WGS) entry which is preliminary data.</text>
</comment>
<dbReference type="EMBL" id="BGPR01004517">
    <property type="protein sequence ID" value="GBN00439.1"/>
    <property type="molecule type" value="Genomic_DNA"/>
</dbReference>
<organism evidence="1 2">
    <name type="scientific">Araneus ventricosus</name>
    <name type="common">Orbweaver spider</name>
    <name type="synonym">Epeira ventricosa</name>
    <dbReference type="NCBI Taxonomy" id="182803"/>
    <lineage>
        <taxon>Eukaryota</taxon>
        <taxon>Metazoa</taxon>
        <taxon>Ecdysozoa</taxon>
        <taxon>Arthropoda</taxon>
        <taxon>Chelicerata</taxon>
        <taxon>Arachnida</taxon>
        <taxon>Araneae</taxon>
        <taxon>Araneomorphae</taxon>
        <taxon>Entelegynae</taxon>
        <taxon>Araneoidea</taxon>
        <taxon>Araneidae</taxon>
        <taxon>Araneus</taxon>
    </lineage>
</organism>